<dbReference type="InterPro" id="IPR003439">
    <property type="entry name" value="ABC_transporter-like_ATP-bd"/>
</dbReference>
<evidence type="ECO:0000313" key="10">
    <source>
        <dbReference type="Proteomes" id="UP001164187"/>
    </source>
</evidence>
<keyword evidence="3" id="KW-0547">Nucleotide-binding</keyword>
<dbReference type="InterPro" id="IPR018449">
    <property type="entry name" value="NIL_domain"/>
</dbReference>
<evidence type="ECO:0000256" key="3">
    <source>
        <dbReference type="ARBA" id="ARBA00022741"/>
    </source>
</evidence>
<evidence type="ECO:0000256" key="7">
    <source>
        <dbReference type="ARBA" id="ARBA00023136"/>
    </source>
</evidence>
<evidence type="ECO:0000256" key="4">
    <source>
        <dbReference type="ARBA" id="ARBA00022840"/>
    </source>
</evidence>
<accession>A0ABY7JRJ8</accession>
<evidence type="ECO:0000256" key="1">
    <source>
        <dbReference type="ARBA" id="ARBA00022448"/>
    </source>
</evidence>
<dbReference type="SMART" id="SM00382">
    <property type="entry name" value="AAA"/>
    <property type="match status" value="1"/>
</dbReference>
<dbReference type="PROSITE" id="PS00211">
    <property type="entry name" value="ABC_TRANSPORTER_1"/>
    <property type="match status" value="1"/>
</dbReference>
<dbReference type="CDD" id="cd03258">
    <property type="entry name" value="ABC_MetN_methionine_transporter"/>
    <property type="match status" value="1"/>
</dbReference>
<dbReference type="InterPro" id="IPR027417">
    <property type="entry name" value="P-loop_NTPase"/>
</dbReference>
<protein>
    <submittedName>
        <fullName evidence="9">ATP-binding cassette domain-containing protein</fullName>
    </submittedName>
</protein>
<dbReference type="Pfam" id="PF09383">
    <property type="entry name" value="NIL"/>
    <property type="match status" value="1"/>
</dbReference>
<dbReference type="InterPro" id="IPR003593">
    <property type="entry name" value="AAA+_ATPase"/>
</dbReference>
<dbReference type="RefSeq" id="WP_269311495.1">
    <property type="nucleotide sequence ID" value="NZ_CP114052.1"/>
</dbReference>
<evidence type="ECO:0000256" key="2">
    <source>
        <dbReference type="ARBA" id="ARBA00022475"/>
    </source>
</evidence>
<dbReference type="SMART" id="SM00930">
    <property type="entry name" value="NIL"/>
    <property type="match status" value="1"/>
</dbReference>
<keyword evidence="1" id="KW-0813">Transport</keyword>
<dbReference type="PROSITE" id="PS50893">
    <property type="entry name" value="ABC_TRANSPORTER_2"/>
    <property type="match status" value="1"/>
</dbReference>
<dbReference type="InterPro" id="IPR050086">
    <property type="entry name" value="MetN_ABC_transporter-like"/>
</dbReference>
<dbReference type="Gene3D" id="3.40.50.300">
    <property type="entry name" value="P-loop containing nucleotide triphosphate hydrolases"/>
    <property type="match status" value="1"/>
</dbReference>
<gene>
    <name evidence="9" type="ORF">O0R46_09470</name>
</gene>
<dbReference type="GO" id="GO:0005524">
    <property type="term" value="F:ATP binding"/>
    <property type="evidence" value="ECO:0007669"/>
    <property type="project" value="UniProtKB-KW"/>
</dbReference>
<evidence type="ECO:0000313" key="9">
    <source>
        <dbReference type="EMBL" id="WAW14798.1"/>
    </source>
</evidence>
<dbReference type="InterPro" id="IPR017871">
    <property type="entry name" value="ABC_transporter-like_CS"/>
</dbReference>
<keyword evidence="5" id="KW-1278">Translocase</keyword>
<feature type="domain" description="ABC transporter" evidence="8">
    <location>
        <begin position="2"/>
        <end position="241"/>
    </location>
</feature>
<dbReference type="SUPFAM" id="SSF52540">
    <property type="entry name" value="P-loop containing nucleoside triphosphate hydrolases"/>
    <property type="match status" value="1"/>
</dbReference>
<dbReference type="InterPro" id="IPR041701">
    <property type="entry name" value="MetN_ABC"/>
</dbReference>
<proteinExistence type="predicted"/>
<dbReference type="PANTHER" id="PTHR43166">
    <property type="entry name" value="AMINO ACID IMPORT ATP-BINDING PROTEIN"/>
    <property type="match status" value="1"/>
</dbReference>
<dbReference type="Pfam" id="PF00005">
    <property type="entry name" value="ABC_tran"/>
    <property type="match status" value="1"/>
</dbReference>
<dbReference type="Proteomes" id="UP001164187">
    <property type="component" value="Chromosome"/>
</dbReference>
<dbReference type="SUPFAM" id="SSF55021">
    <property type="entry name" value="ACT-like"/>
    <property type="match status" value="1"/>
</dbReference>
<evidence type="ECO:0000256" key="6">
    <source>
        <dbReference type="ARBA" id="ARBA00022970"/>
    </source>
</evidence>
<evidence type="ECO:0000259" key="8">
    <source>
        <dbReference type="PROSITE" id="PS50893"/>
    </source>
</evidence>
<evidence type="ECO:0000256" key="5">
    <source>
        <dbReference type="ARBA" id="ARBA00022967"/>
    </source>
</evidence>
<dbReference type="PANTHER" id="PTHR43166:SF30">
    <property type="entry name" value="METHIONINE IMPORT ATP-BINDING PROTEIN METN"/>
    <property type="match status" value="1"/>
</dbReference>
<dbReference type="EMBL" id="CP114052">
    <property type="protein sequence ID" value="WAW14798.1"/>
    <property type="molecule type" value="Genomic_DNA"/>
</dbReference>
<reference evidence="9" key="1">
    <citation type="submission" date="2022-12" db="EMBL/GenBank/DDBJ databases">
        <title>Peptostreptococcus.</title>
        <authorList>
            <person name="Lee S.H."/>
        </authorList>
    </citation>
    <scope>NUCLEOTIDE SEQUENCE</scope>
    <source>
        <strain evidence="9">CBA3647</strain>
    </source>
</reference>
<name>A0ABY7JRJ8_9FIRM</name>
<keyword evidence="4 9" id="KW-0067">ATP-binding</keyword>
<keyword evidence="10" id="KW-1185">Reference proteome</keyword>
<organism evidence="9 10">
    <name type="scientific">Peptostreptococcus equinus</name>
    <dbReference type="NCBI Taxonomy" id="3003601"/>
    <lineage>
        <taxon>Bacteria</taxon>
        <taxon>Bacillati</taxon>
        <taxon>Bacillota</taxon>
        <taxon>Clostridia</taxon>
        <taxon>Peptostreptococcales</taxon>
        <taxon>Peptostreptococcaceae</taxon>
        <taxon>Peptostreptococcus</taxon>
    </lineage>
</organism>
<dbReference type="InterPro" id="IPR045865">
    <property type="entry name" value="ACT-like_dom_sf"/>
</dbReference>
<keyword evidence="6" id="KW-0029">Amino-acid transport</keyword>
<dbReference type="Gene3D" id="3.30.70.260">
    <property type="match status" value="1"/>
</dbReference>
<keyword evidence="2" id="KW-1003">Cell membrane</keyword>
<keyword evidence="7" id="KW-0472">Membrane</keyword>
<sequence>MIELINVSKSFKQNKNTISALKTTNLKIKQGEIFGIIGYSGAGKSTLLRCINLLETPSSGKIIVDGQTVNELNKKELRKYRQKVGIIFQQFNLIKSKTVYENIEFNLKAGNTKKEDISRRVDELLELVGLTDKRNEYPNQLSGGQKQRVGIAKALANNPKILLCDEATSALDPVTTKQILNLLKQINDKLAITIIIVTHEMEVIKETCQRVAVMEKGQIIEQNSVFEIFANPKTKLMQEFVYNTRKNFIPSNLIKSFDGDKLIELTFKGHTANKPIVYELAKKHNVAVNIFGGNIEHLEDKQLGTLILSLEGKEQNTNEMIDYLNNKVEGVEVKRYA</sequence>